<sequence>MPVTLVVLLWSVDGCDDALHAYEDDVLRLVSAHGGRVLVRARRTDDDPSHPLETQVIEFDDRAGFDAYLADPRRMSMADRRAACVARTQMWPVTV</sequence>
<dbReference type="EMBL" id="JAPKFM010000018">
    <property type="protein sequence ID" value="MCX2965648.1"/>
    <property type="molecule type" value="Genomic_DNA"/>
</dbReference>
<comment type="caution">
    <text evidence="1">The sequence shown here is derived from an EMBL/GenBank/DDBJ whole genome shotgun (WGS) entry which is preliminary data.</text>
</comment>
<protein>
    <submittedName>
        <fullName evidence="1">DUF1330 domain-containing protein</fullName>
    </submittedName>
</protein>
<dbReference type="RefSeq" id="WP_266062724.1">
    <property type="nucleotide sequence ID" value="NZ_JAPKFM010000018.1"/>
</dbReference>
<reference evidence="1" key="1">
    <citation type="submission" date="2022-10" db="EMBL/GenBank/DDBJ databases">
        <title>WGS of marine actinomycetes from Thailand.</title>
        <authorList>
            <person name="Thawai C."/>
        </authorList>
    </citation>
    <scope>NUCLEOTIDE SEQUENCE</scope>
    <source>
        <strain evidence="1">SW21</strain>
    </source>
</reference>
<evidence type="ECO:0000313" key="2">
    <source>
        <dbReference type="Proteomes" id="UP001143347"/>
    </source>
</evidence>
<accession>A0A9X3D644</accession>
<dbReference type="Proteomes" id="UP001143347">
    <property type="component" value="Unassembled WGS sequence"/>
</dbReference>
<proteinExistence type="predicted"/>
<dbReference type="Gene3D" id="3.30.70.100">
    <property type="match status" value="1"/>
</dbReference>
<keyword evidence="2" id="KW-1185">Reference proteome</keyword>
<dbReference type="AlphaFoldDB" id="A0A9X3D644"/>
<organism evidence="1 2">
    <name type="scientific">Gordonia aquimaris</name>
    <dbReference type="NCBI Taxonomy" id="2984863"/>
    <lineage>
        <taxon>Bacteria</taxon>
        <taxon>Bacillati</taxon>
        <taxon>Actinomycetota</taxon>
        <taxon>Actinomycetes</taxon>
        <taxon>Mycobacteriales</taxon>
        <taxon>Gordoniaceae</taxon>
        <taxon>Gordonia</taxon>
    </lineage>
</organism>
<evidence type="ECO:0000313" key="1">
    <source>
        <dbReference type="EMBL" id="MCX2965648.1"/>
    </source>
</evidence>
<gene>
    <name evidence="1" type="ORF">OSB52_16295</name>
</gene>
<name>A0A9X3D644_9ACTN</name>